<feature type="region of interest" description="Disordered" evidence="1">
    <location>
        <begin position="91"/>
        <end position="114"/>
    </location>
</feature>
<evidence type="ECO:0000256" key="1">
    <source>
        <dbReference type="SAM" id="MobiDB-lite"/>
    </source>
</evidence>
<comment type="caution">
    <text evidence="3">The sequence shown here is derived from an EMBL/GenBank/DDBJ whole genome shotgun (WGS) entry which is preliminary data.</text>
</comment>
<feature type="compositionally biased region" description="Basic and acidic residues" evidence="1">
    <location>
        <begin position="558"/>
        <end position="575"/>
    </location>
</feature>
<dbReference type="InterPro" id="IPR035445">
    <property type="entry name" value="GYF-like_dom_sf"/>
</dbReference>
<feature type="region of interest" description="Disordered" evidence="1">
    <location>
        <begin position="1154"/>
        <end position="1187"/>
    </location>
</feature>
<dbReference type="InterPro" id="IPR007125">
    <property type="entry name" value="H2A/H2B/H3"/>
</dbReference>
<dbReference type="GO" id="GO:0003677">
    <property type="term" value="F:DNA binding"/>
    <property type="evidence" value="ECO:0007669"/>
    <property type="project" value="InterPro"/>
</dbReference>
<organism evidence="3 4">
    <name type="scientific">Rhizophlyctis rosea</name>
    <dbReference type="NCBI Taxonomy" id="64517"/>
    <lineage>
        <taxon>Eukaryota</taxon>
        <taxon>Fungi</taxon>
        <taxon>Fungi incertae sedis</taxon>
        <taxon>Chytridiomycota</taxon>
        <taxon>Chytridiomycota incertae sedis</taxon>
        <taxon>Chytridiomycetes</taxon>
        <taxon>Rhizophlyctidales</taxon>
        <taxon>Rhizophlyctidaceae</taxon>
        <taxon>Rhizophlyctis</taxon>
    </lineage>
</organism>
<dbReference type="Gene3D" id="1.10.20.10">
    <property type="entry name" value="Histone, subunit A"/>
    <property type="match status" value="1"/>
</dbReference>
<name>A0AAD5X4Z8_9FUNG</name>
<reference evidence="3" key="1">
    <citation type="submission" date="2020-05" db="EMBL/GenBank/DDBJ databases">
        <title>Phylogenomic resolution of chytrid fungi.</title>
        <authorList>
            <person name="Stajich J.E."/>
            <person name="Amses K."/>
            <person name="Simmons R."/>
            <person name="Seto K."/>
            <person name="Myers J."/>
            <person name="Bonds A."/>
            <person name="Quandt C.A."/>
            <person name="Barry K."/>
            <person name="Liu P."/>
            <person name="Grigoriev I."/>
            <person name="Longcore J.E."/>
            <person name="James T.Y."/>
        </authorList>
    </citation>
    <scope>NUCLEOTIDE SEQUENCE</scope>
    <source>
        <strain evidence="3">JEL0318</strain>
    </source>
</reference>
<dbReference type="Pfam" id="PF00125">
    <property type="entry name" value="Histone"/>
    <property type="match status" value="1"/>
</dbReference>
<dbReference type="SUPFAM" id="SSF55277">
    <property type="entry name" value="GYF domain"/>
    <property type="match status" value="1"/>
</dbReference>
<evidence type="ECO:0000313" key="3">
    <source>
        <dbReference type="EMBL" id="KAJ3056870.1"/>
    </source>
</evidence>
<feature type="compositionally biased region" description="Polar residues" evidence="1">
    <location>
        <begin position="27"/>
        <end position="56"/>
    </location>
</feature>
<dbReference type="Proteomes" id="UP001212841">
    <property type="component" value="Unassembled WGS sequence"/>
</dbReference>
<protein>
    <recommendedName>
        <fullName evidence="2">GYF domain-containing protein</fullName>
    </recommendedName>
</protein>
<feature type="compositionally biased region" description="Basic and acidic residues" evidence="1">
    <location>
        <begin position="329"/>
        <end position="348"/>
    </location>
</feature>
<feature type="compositionally biased region" description="Basic and acidic residues" evidence="1">
    <location>
        <begin position="590"/>
        <end position="610"/>
    </location>
</feature>
<feature type="region of interest" description="Disordered" evidence="1">
    <location>
        <begin position="1"/>
        <end position="60"/>
    </location>
</feature>
<evidence type="ECO:0000313" key="4">
    <source>
        <dbReference type="Proteomes" id="UP001212841"/>
    </source>
</evidence>
<keyword evidence="4" id="KW-1185">Reference proteome</keyword>
<evidence type="ECO:0000259" key="2">
    <source>
        <dbReference type="PROSITE" id="PS50829"/>
    </source>
</evidence>
<dbReference type="SMART" id="SM00444">
    <property type="entry name" value="GYF"/>
    <property type="match status" value="1"/>
</dbReference>
<feature type="compositionally biased region" description="Low complexity" evidence="1">
    <location>
        <begin position="349"/>
        <end position="363"/>
    </location>
</feature>
<feature type="compositionally biased region" description="Low complexity" evidence="1">
    <location>
        <begin position="301"/>
        <end position="323"/>
    </location>
</feature>
<dbReference type="GO" id="GO:0046982">
    <property type="term" value="F:protein heterodimerization activity"/>
    <property type="evidence" value="ECO:0007669"/>
    <property type="project" value="InterPro"/>
</dbReference>
<feature type="region of interest" description="Disordered" evidence="1">
    <location>
        <begin position="952"/>
        <end position="976"/>
    </location>
</feature>
<feature type="region of interest" description="Disordered" evidence="1">
    <location>
        <begin position="1028"/>
        <end position="1060"/>
    </location>
</feature>
<feature type="region of interest" description="Disordered" evidence="1">
    <location>
        <begin position="1311"/>
        <end position="1331"/>
    </location>
</feature>
<dbReference type="SUPFAM" id="SSF47113">
    <property type="entry name" value="Histone-fold"/>
    <property type="match status" value="1"/>
</dbReference>
<accession>A0AAD5X4Z8</accession>
<feature type="compositionally biased region" description="Basic and acidic residues" evidence="1">
    <location>
        <begin position="680"/>
        <end position="709"/>
    </location>
</feature>
<dbReference type="PROSITE" id="PS50829">
    <property type="entry name" value="GYF"/>
    <property type="match status" value="1"/>
</dbReference>
<dbReference type="EMBL" id="JADGJD010000018">
    <property type="protein sequence ID" value="KAJ3056870.1"/>
    <property type="molecule type" value="Genomic_DNA"/>
</dbReference>
<feature type="compositionally biased region" description="Low complexity" evidence="1">
    <location>
        <begin position="1159"/>
        <end position="1170"/>
    </location>
</feature>
<dbReference type="InterPro" id="IPR003169">
    <property type="entry name" value="GYF"/>
</dbReference>
<feature type="compositionally biased region" description="Low complexity" evidence="1">
    <location>
        <begin position="1"/>
        <end position="15"/>
    </location>
</feature>
<dbReference type="InterPro" id="IPR009072">
    <property type="entry name" value="Histone-fold"/>
</dbReference>
<feature type="compositionally biased region" description="Basic and acidic residues" evidence="1">
    <location>
        <begin position="621"/>
        <end position="664"/>
    </location>
</feature>
<feature type="compositionally biased region" description="Acidic residues" evidence="1">
    <location>
        <begin position="611"/>
        <end position="620"/>
    </location>
</feature>
<feature type="compositionally biased region" description="Polar residues" evidence="1">
    <location>
        <begin position="1028"/>
        <end position="1044"/>
    </location>
</feature>
<dbReference type="Gene3D" id="3.30.1490.40">
    <property type="match status" value="1"/>
</dbReference>
<sequence length="1331" mass="149065">MGNTASKKTASSSAVQRRRRSFDTVVHSETQSFASETQGNPPYDTTTAANANVTQPETPPDSLMALQFEQHLSPSGSVVKLPTLLPAVTNTQTDDRHSNIPPPIFNMGSRSSQSSTKQYMSFRNSPRMLRITSDAGSDANLTNPGNDATAKPSTTPSQLETFAPELRPALASPEAVQSDIPTDSPTRAPDRPEAEIGSLEKTSVIADEQAVETDGGGTSGVASETGEIETDGREKTPVGADQADGEPETASSSTPPGWGDRIWDRQWSGPSNRHPDVDMWVPVSRRGRKQPARVPVPLPISNSSSDDSSSENSANNSSDNRSNVAVTELRMRPLRERFDLSHLRDDRPPANADPMPDDAAVPPESSAPLPLQPHRSASENPPADGSEFTSNSPIFGASPADDPNARRAPLRRGRGVASNAPWIRTVSRRRSPLPGKAGVPPNAPAAPANPHAERSREVYIPYRPANPANVPPPARSPVTEDPPAQPANRLAPEWTRPPPFFDGWRRGWDGQMHWRNPGPAPPRPGEPPRPNGYGDYGWGDPNAYNARPPPPPAPLHGEPPRRPPGRERWDIRPPAEADDQAVPEVPLPDFPRDPRREADGDRRDGGRPEPMDLDEENGPDDVERLIREGRQRFRDGLEQLRGIDRRRENDRQGEGRQRPRDPMEPVRFLEQQIARLQMADQRDREDQQPGRPDVEARRGFRPRYPEPPRWRGPRGGFNLFNDDDGDELPHPADPHIARRFVRKTDDRKCVVCLENEDEAMILCREHHWVHQICFVICIETTHGQAYYLNRHNHNTTKCVNENCDQTFSNEFIMSFANITENAISTMIAGRRGVGKNVIATLRYMHESVWSREMAAHAHVRQHGGMFDVEFRPGYRESQNRIQRTEVAIRILNLVRDRTLRHEVFKVLSANHRDQVFVERIENAVDCTLPLDSSDDDDEGWTRNSSLVSDASYRLDTDTDSSAEDSDSSFDREEEAEKAALIKEGMKDHARQIRRALRLDQELETLREAHPEWTDKVLHRKCESIQMESNASACTDIETSSSGDNQDPEPMCGSDQSAEDGKKVVSLHEGGRSLGLHVGHFPPKWMYIDPKGRHQGPFTSDQMHYWYRKEYFKPDIPVKRTRDEHYRPLREFIEKYGTDRPFLSELDELEELDKMEKENPAAPAAEGPAVANDNGMDEEEEGPVDPYSSVNLWAEDASDTEEDNQHGVSLCTSRPHFKRQCRVIGRKYKPGLKFSHRAVTALQTAAEDYLTELFSDAQTFAVKMAGGWNVRDPMVQPVHLQSAALPHEKQMHFGRMDCEGVYDAAGLKGRLERNGEGGWRREQEQVDSGRSE</sequence>
<feature type="compositionally biased region" description="Acidic residues" evidence="1">
    <location>
        <begin position="957"/>
        <end position="967"/>
    </location>
</feature>
<feature type="compositionally biased region" description="Polar residues" evidence="1">
    <location>
        <begin position="139"/>
        <end position="160"/>
    </location>
</feature>
<feature type="domain" description="GYF" evidence="2">
    <location>
        <begin position="1081"/>
        <end position="1129"/>
    </location>
</feature>
<dbReference type="Pfam" id="PF02213">
    <property type="entry name" value="GYF"/>
    <property type="match status" value="1"/>
</dbReference>
<gene>
    <name evidence="3" type="ORF">HK097_003406</name>
</gene>
<feature type="compositionally biased region" description="Pro residues" evidence="1">
    <location>
        <begin position="518"/>
        <end position="530"/>
    </location>
</feature>
<feature type="region of interest" description="Disordered" evidence="1">
    <location>
        <begin position="678"/>
        <end position="715"/>
    </location>
</feature>
<proteinExistence type="predicted"/>
<feature type="region of interest" description="Disordered" evidence="1">
    <location>
        <begin position="134"/>
        <end position="666"/>
    </location>
</feature>